<feature type="transmembrane region" description="Helical" evidence="2">
    <location>
        <begin position="120"/>
        <end position="139"/>
    </location>
</feature>
<keyword evidence="2" id="KW-0812">Transmembrane</keyword>
<gene>
    <name evidence="3" type="ORF">MKW94_000208</name>
</gene>
<dbReference type="PANTHER" id="PTHR33787:SF3">
    <property type="entry name" value="YCF20-LIKE PROTEIN"/>
    <property type="match status" value="1"/>
</dbReference>
<feature type="transmembrane region" description="Helical" evidence="2">
    <location>
        <begin position="145"/>
        <end position="163"/>
    </location>
</feature>
<organism evidence="3 4">
    <name type="scientific">Papaver nudicaule</name>
    <name type="common">Iceland poppy</name>
    <dbReference type="NCBI Taxonomy" id="74823"/>
    <lineage>
        <taxon>Eukaryota</taxon>
        <taxon>Viridiplantae</taxon>
        <taxon>Streptophyta</taxon>
        <taxon>Embryophyta</taxon>
        <taxon>Tracheophyta</taxon>
        <taxon>Spermatophyta</taxon>
        <taxon>Magnoliopsida</taxon>
        <taxon>Ranunculales</taxon>
        <taxon>Papaveraceae</taxon>
        <taxon>Papaveroideae</taxon>
        <taxon>Papaver</taxon>
    </lineage>
</organism>
<keyword evidence="4" id="KW-1185">Reference proteome</keyword>
<keyword evidence="2" id="KW-0472">Membrane</keyword>
<dbReference type="EMBL" id="JAJJMA010205202">
    <property type="protein sequence ID" value="MCL7039804.1"/>
    <property type="molecule type" value="Genomic_DNA"/>
</dbReference>
<dbReference type="AlphaFoldDB" id="A0AA41VEI3"/>
<evidence type="ECO:0000313" key="4">
    <source>
        <dbReference type="Proteomes" id="UP001177140"/>
    </source>
</evidence>
<dbReference type="InterPro" id="IPR007572">
    <property type="entry name" value="Uncharacterised_Ycf20"/>
</dbReference>
<sequence length="221" mass="24905">MVMAAKCSALPICQKSTVFSSPRCQRSRYSVLACLCKTSFAVSWRFYPRLCFFHVALPSLIKSSKRSSWSLRSSVDGGGLDTPPESNTDGETRLVKAIQVFRIKLSARFRELKKGLPMKVLFFLVGFYCATAFATMIGQTGDWDILSAGLAMFVVEGIGALMYRSSFPLFDKIKSLITVFNYWKAGLSMGLFLDAFKYEMENIFCPTDLFDFETDIFPSFF</sequence>
<proteinExistence type="inferred from homology"/>
<accession>A0AA41VEI3</accession>
<comment type="similarity">
    <text evidence="1">Belongs to the ycf20 family.</text>
</comment>
<dbReference type="PANTHER" id="PTHR33787">
    <property type="match status" value="1"/>
</dbReference>
<protein>
    <recommendedName>
        <fullName evidence="5">Ycf20-like protein</fullName>
    </recommendedName>
</protein>
<dbReference type="Proteomes" id="UP001177140">
    <property type="component" value="Unassembled WGS sequence"/>
</dbReference>
<evidence type="ECO:0000313" key="3">
    <source>
        <dbReference type="EMBL" id="MCL7039804.1"/>
    </source>
</evidence>
<name>A0AA41VEI3_PAPNU</name>
<reference evidence="3" key="1">
    <citation type="submission" date="2022-03" db="EMBL/GenBank/DDBJ databases">
        <title>A functionally conserved STORR gene fusion in Papaver species that diverged 16.8 million years ago.</title>
        <authorList>
            <person name="Catania T."/>
        </authorList>
    </citation>
    <scope>NUCLEOTIDE SEQUENCE</scope>
    <source>
        <strain evidence="3">S-191538</strain>
    </source>
</reference>
<dbReference type="Pfam" id="PF04483">
    <property type="entry name" value="DUF565"/>
    <property type="match status" value="1"/>
</dbReference>
<comment type="caution">
    <text evidence="3">The sequence shown here is derived from an EMBL/GenBank/DDBJ whole genome shotgun (WGS) entry which is preliminary data.</text>
</comment>
<evidence type="ECO:0008006" key="5">
    <source>
        <dbReference type="Google" id="ProtNLM"/>
    </source>
</evidence>
<evidence type="ECO:0000256" key="2">
    <source>
        <dbReference type="SAM" id="Phobius"/>
    </source>
</evidence>
<evidence type="ECO:0000256" key="1">
    <source>
        <dbReference type="ARBA" id="ARBA00009846"/>
    </source>
</evidence>
<keyword evidence="2" id="KW-1133">Transmembrane helix</keyword>